<dbReference type="EMBL" id="DUIH01000009">
    <property type="protein sequence ID" value="HIH69334.1"/>
    <property type="molecule type" value="Genomic_DNA"/>
</dbReference>
<evidence type="ECO:0000313" key="5">
    <source>
        <dbReference type="Proteomes" id="UP000600363"/>
    </source>
</evidence>
<keyword evidence="6" id="KW-0002">3D-structure</keyword>
<dbReference type="EC" id="2.1.1.86" evidence="4"/>
<protein>
    <submittedName>
        <fullName evidence="4">Tetrahydromethanopterin S-methyltransferase subunit H</fullName>
        <ecNumber evidence="4">2.1.1.86</ecNumber>
    </submittedName>
</protein>
<evidence type="ECO:0000313" key="4">
    <source>
        <dbReference type="EMBL" id="HIH69334.1"/>
    </source>
</evidence>
<dbReference type="SUPFAM" id="SSF51717">
    <property type="entry name" value="Dihydropteroate synthetase-like"/>
    <property type="match status" value="1"/>
</dbReference>
<dbReference type="InterPro" id="IPR011005">
    <property type="entry name" value="Dihydropteroate_synth-like_sf"/>
</dbReference>
<dbReference type="GO" id="GO:0008168">
    <property type="term" value="F:methyltransferase activity"/>
    <property type="evidence" value="ECO:0007669"/>
    <property type="project" value="UniProtKB-KW"/>
</dbReference>
<accession>A0A832VZ83</accession>
<evidence type="ECO:0007829" key="6">
    <source>
        <dbReference type="PDB" id="8Z9U"/>
    </source>
</evidence>
<evidence type="ECO:0000256" key="1">
    <source>
        <dbReference type="ARBA" id="ARBA00006230"/>
    </source>
</evidence>
<sequence length="289" mass="31695">MFRFGNQKAFEIGKVNIGGEPGDNPTVLIGSIFYGKHKIVEDEKKGIFDKEKAEKLIKEQEELSDKTGNPGLVDVVGMSEEAIRGYMEFVADVTDKPFLVDSAIADIKIAAVEYAKEVGLEKRIIYNSISPESKDKEIEALKNSNIEAAVVLAYTFNVTSSKARIDALEKVLPKLEEAGITKPLIDTFVMDVPSLPAAAKAAMEIKKKYGFPCGSGAHNAIASWKGFKNMLGKEAEKPAVLMANTLQIVLGSDFVLYGPIEDSKLVFPAVFTIDTAYRYFARTKDLIEI</sequence>
<dbReference type="GO" id="GO:0032259">
    <property type="term" value="P:methylation"/>
    <property type="evidence" value="ECO:0007669"/>
    <property type="project" value="UniProtKB-KW"/>
</dbReference>
<name>A0A832VZ83_9EURY</name>
<keyword evidence="3 4" id="KW-0808">Transferase</keyword>
<organism evidence="4 5">
    <name type="scientific">Methermicoccus shengliensis</name>
    <dbReference type="NCBI Taxonomy" id="660064"/>
    <lineage>
        <taxon>Archaea</taxon>
        <taxon>Methanobacteriati</taxon>
        <taxon>Methanobacteriota</taxon>
        <taxon>Stenosarchaea group</taxon>
        <taxon>Methanomicrobia</taxon>
        <taxon>Methanosarcinales</taxon>
        <taxon>Methermicoccaceae</taxon>
        <taxon>Methermicoccus</taxon>
    </lineage>
</organism>
<dbReference type="AlphaFoldDB" id="A0A832VZ83"/>
<dbReference type="PDB" id="8Z9U">
    <property type="method" value="X-ray"/>
    <property type="resolution" value="1.91 A"/>
    <property type="chains" value="A/B=1-289"/>
</dbReference>
<dbReference type="Pfam" id="PF02007">
    <property type="entry name" value="MtrH"/>
    <property type="match status" value="1"/>
</dbReference>
<gene>
    <name evidence="4" type="primary">mtrH</name>
    <name evidence="4" type="ORF">HA299_01740</name>
</gene>
<dbReference type="InterPro" id="IPR028342">
    <property type="entry name" value="MtrH"/>
</dbReference>
<dbReference type="NCBIfam" id="TIGR01114">
    <property type="entry name" value="mtrH"/>
    <property type="match status" value="1"/>
</dbReference>
<dbReference type="InterPro" id="IPR023467">
    <property type="entry name" value="MeTrfase_MtrH/MtxH"/>
</dbReference>
<dbReference type="GO" id="GO:0006730">
    <property type="term" value="P:one-carbon metabolic process"/>
    <property type="evidence" value="ECO:0007669"/>
    <property type="project" value="InterPro"/>
</dbReference>
<reference evidence="4" key="1">
    <citation type="journal article" date="2020" name="bioRxiv">
        <title>A rank-normalized archaeal taxonomy based on genome phylogeny resolves widespread incomplete and uneven classifications.</title>
        <authorList>
            <person name="Rinke C."/>
            <person name="Chuvochina M."/>
            <person name="Mussig A.J."/>
            <person name="Chaumeil P.-A."/>
            <person name="Waite D.W."/>
            <person name="Whitman W.B."/>
            <person name="Parks D.H."/>
            <person name="Hugenholtz P."/>
        </authorList>
    </citation>
    <scope>NUCLEOTIDE SEQUENCE</scope>
    <source>
        <strain evidence="4">UBA12518</strain>
    </source>
</reference>
<keyword evidence="2 4" id="KW-0489">Methyltransferase</keyword>
<proteinExistence type="evidence at protein level"/>
<dbReference type="PIRSF" id="PIRSF004960">
    <property type="entry name" value="MtrH_MtxH"/>
    <property type="match status" value="1"/>
</dbReference>
<dbReference type="NCBIfam" id="NF002142">
    <property type="entry name" value="PRK00979.1-1"/>
    <property type="match status" value="1"/>
</dbReference>
<dbReference type="Gene3D" id="3.20.20.20">
    <property type="entry name" value="Dihydropteroate synthase-like"/>
    <property type="match status" value="1"/>
</dbReference>
<evidence type="ECO:0000256" key="2">
    <source>
        <dbReference type="ARBA" id="ARBA00022603"/>
    </source>
</evidence>
<reference evidence="6" key="2">
    <citation type="submission" date="2024-04" db="PDB data bank">
        <title>Crystal structure of the Methermicoccus shengliensis ZC-1 2-methoxybenzoic acid methyltransferase (MtxA).</title>
        <authorList>
            <person name="Yang Q."/>
            <person name="Wang S.X."/>
            <person name="Bai L.P."/>
        </authorList>
    </citation>
    <scope>X-RAY CRYSTALLOGRAPHY (1.91 ANGSTROMS)</scope>
</reference>
<dbReference type="SMR" id="A0A832VZ83"/>
<comment type="caution">
    <text evidence="4">The sequence shown here is derived from an EMBL/GenBank/DDBJ whole genome shotgun (WGS) entry which is preliminary data.</text>
</comment>
<evidence type="ECO:0000256" key="3">
    <source>
        <dbReference type="ARBA" id="ARBA00022679"/>
    </source>
</evidence>
<dbReference type="Proteomes" id="UP000600363">
    <property type="component" value="Unassembled WGS sequence"/>
</dbReference>
<comment type="similarity">
    <text evidence="1">Belongs to the MtrH family.</text>
</comment>